<keyword evidence="2" id="KW-1185">Reference proteome</keyword>
<proteinExistence type="predicted"/>
<dbReference type="Proteomes" id="UP001361239">
    <property type="component" value="Unassembled WGS sequence"/>
</dbReference>
<name>A0ABU8RTG7_9SPHN</name>
<evidence type="ECO:0000313" key="2">
    <source>
        <dbReference type="Proteomes" id="UP001361239"/>
    </source>
</evidence>
<sequence length="212" mass="22405">MSGAEGLVGALPPLQRLALAYAPAAAREPTLALLVLDQRLAGIVRNSHEPSLAQLRLAWWREQLQIDAAQWPRGEPLLALLKSWNGGHHAAVELVNGWEYLTGPAPLPAADLLAFANGRGAAFAGLARVLGADPAPALQLGRQWALADLAAHVAHPEEQEKARSLLAMEGKPPRVARALRPLTVLHGLAAKGRDGQTPAALLTALRLGLLGR</sequence>
<evidence type="ECO:0000313" key="1">
    <source>
        <dbReference type="EMBL" id="MEJ5975996.1"/>
    </source>
</evidence>
<accession>A0ABU8RTG7</accession>
<dbReference type="RefSeq" id="WP_339585921.1">
    <property type="nucleotide sequence ID" value="NZ_JBBHJZ010000001.1"/>
</dbReference>
<evidence type="ECO:0008006" key="3">
    <source>
        <dbReference type="Google" id="ProtNLM"/>
    </source>
</evidence>
<protein>
    <recommendedName>
        <fullName evidence="3">Phytoene synthase</fullName>
    </recommendedName>
</protein>
<gene>
    <name evidence="1" type="ORF">WG901_05080</name>
</gene>
<dbReference type="EMBL" id="JBBHJZ010000001">
    <property type="protein sequence ID" value="MEJ5975996.1"/>
    <property type="molecule type" value="Genomic_DNA"/>
</dbReference>
<organism evidence="1 2">
    <name type="scientific">Novosphingobium anseongense</name>
    <dbReference type="NCBI Taxonomy" id="3133436"/>
    <lineage>
        <taxon>Bacteria</taxon>
        <taxon>Pseudomonadati</taxon>
        <taxon>Pseudomonadota</taxon>
        <taxon>Alphaproteobacteria</taxon>
        <taxon>Sphingomonadales</taxon>
        <taxon>Sphingomonadaceae</taxon>
        <taxon>Novosphingobium</taxon>
    </lineage>
</organism>
<comment type="caution">
    <text evidence="1">The sequence shown here is derived from an EMBL/GenBank/DDBJ whole genome shotgun (WGS) entry which is preliminary data.</text>
</comment>
<reference evidence="1 2" key="1">
    <citation type="submission" date="2024-03" db="EMBL/GenBank/DDBJ databases">
        <authorList>
            <person name="Jo J.-H."/>
        </authorList>
    </citation>
    <scope>NUCLEOTIDE SEQUENCE [LARGE SCALE GENOMIC DNA]</scope>
    <source>
        <strain evidence="1 2">PS1R-30</strain>
    </source>
</reference>